<keyword evidence="1" id="KW-0732">Signal</keyword>
<feature type="domain" description="Ig-like" evidence="4">
    <location>
        <begin position="103"/>
        <end position="222"/>
    </location>
</feature>
<sequence length="349" mass="40291">LIFTGLQAQSPDANESRSEGSTLCIQCPYADKYYWDQKGWCRMRDNKCEVLIDMTTPTHYPYTSHNTKGNVTIENNLSHRTMVITMTNLRAEDSGTYSCVSRPRYDQVVLKRISLNVFKDLHKWELDSLSVQCPYSTLGNVKKRKSWCRKDQSGCTALASTDDPLPQHNSRPLEGRILIQDNTETKSLTITMKKLQAQDSSVYWCELYRGPKTFQIMEVRLSVSKREVDGTLWHTHCSYHWAIPQPSPKLKLRQYLDISWTLLLKPLILGHSKGTKQEEDIYEKPEDIQLDSTERIENHKDDSKDLNYATLSFKSRLASEEPLYSNVETSQAHRKVTDENVEYAIIALK</sequence>
<evidence type="ECO:0000313" key="6">
    <source>
        <dbReference type="Proteomes" id="UP000518911"/>
    </source>
</evidence>
<dbReference type="EMBL" id="VZUJ01059638">
    <property type="protein sequence ID" value="NXV73765.1"/>
    <property type="molecule type" value="Genomic_DNA"/>
</dbReference>
<comment type="caution">
    <text evidence="5">The sequence shown here is derived from an EMBL/GenBank/DDBJ whole genome shotgun (WGS) entry which is preliminary data.</text>
</comment>
<feature type="non-terminal residue" evidence="5">
    <location>
        <position position="1"/>
    </location>
</feature>
<dbReference type="PANTHER" id="PTHR16423:SF6">
    <property type="entry name" value="TRIGGERING RECEPTOR EXPRESSED ON MYELOID CELLS 2-RELATED"/>
    <property type="match status" value="1"/>
</dbReference>
<evidence type="ECO:0000256" key="3">
    <source>
        <dbReference type="ARBA" id="ARBA00023319"/>
    </source>
</evidence>
<dbReference type="GO" id="GO:0038023">
    <property type="term" value="F:signaling receptor activity"/>
    <property type="evidence" value="ECO:0007669"/>
    <property type="project" value="TreeGrafter"/>
</dbReference>
<gene>
    <name evidence="5" type="primary">Pigr_0</name>
    <name evidence="5" type="ORF">ATLROG_R13954</name>
</gene>
<dbReference type="AlphaFoldDB" id="A0A7L3WCN0"/>
<feature type="non-terminal residue" evidence="5">
    <location>
        <position position="349"/>
    </location>
</feature>
<dbReference type="InterPro" id="IPR007110">
    <property type="entry name" value="Ig-like_dom"/>
</dbReference>
<proteinExistence type="predicted"/>
<accession>A0A7L3WCN0</accession>
<dbReference type="InterPro" id="IPR013106">
    <property type="entry name" value="Ig_V-set"/>
</dbReference>
<dbReference type="Gene3D" id="2.60.40.10">
    <property type="entry name" value="Immunoglobulins"/>
    <property type="match status" value="2"/>
</dbReference>
<evidence type="ECO:0000313" key="5">
    <source>
        <dbReference type="EMBL" id="NXV73765.1"/>
    </source>
</evidence>
<dbReference type="InterPro" id="IPR052314">
    <property type="entry name" value="Immune_rcpt_domain"/>
</dbReference>
<reference evidence="5 6" key="1">
    <citation type="submission" date="2019-09" db="EMBL/GenBank/DDBJ databases">
        <title>Bird 10,000 Genomes (B10K) Project - Family phase.</title>
        <authorList>
            <person name="Zhang G."/>
        </authorList>
    </citation>
    <scope>NUCLEOTIDE SEQUENCE [LARGE SCALE GENOMIC DNA]</scope>
    <source>
        <strain evidence="5">OUT-0055</strain>
        <tissue evidence="5">Blood</tissue>
    </source>
</reference>
<protein>
    <submittedName>
        <fullName evidence="5">PIGR protein</fullName>
    </submittedName>
</protein>
<dbReference type="InterPro" id="IPR003599">
    <property type="entry name" value="Ig_sub"/>
</dbReference>
<dbReference type="SMART" id="SM00409">
    <property type="entry name" value="IG"/>
    <property type="match status" value="2"/>
</dbReference>
<evidence type="ECO:0000256" key="1">
    <source>
        <dbReference type="ARBA" id="ARBA00022729"/>
    </source>
</evidence>
<dbReference type="SUPFAM" id="SSF48726">
    <property type="entry name" value="Immunoglobulin"/>
    <property type="match status" value="2"/>
</dbReference>
<dbReference type="GO" id="GO:0009986">
    <property type="term" value="C:cell surface"/>
    <property type="evidence" value="ECO:0007669"/>
    <property type="project" value="TreeGrafter"/>
</dbReference>
<keyword evidence="6" id="KW-1185">Reference proteome</keyword>
<evidence type="ECO:0000259" key="4">
    <source>
        <dbReference type="PROSITE" id="PS50835"/>
    </source>
</evidence>
<keyword evidence="2" id="KW-1015">Disulfide bond</keyword>
<dbReference type="InterPro" id="IPR036179">
    <property type="entry name" value="Ig-like_dom_sf"/>
</dbReference>
<evidence type="ECO:0000256" key="2">
    <source>
        <dbReference type="ARBA" id="ARBA00023157"/>
    </source>
</evidence>
<dbReference type="PROSITE" id="PS50835">
    <property type="entry name" value="IG_LIKE"/>
    <property type="match status" value="1"/>
</dbReference>
<dbReference type="OrthoDB" id="8959642at2759"/>
<name>A0A7L3WCN0_9GRUI</name>
<dbReference type="Proteomes" id="UP000518911">
    <property type="component" value="Unassembled WGS sequence"/>
</dbReference>
<dbReference type="InterPro" id="IPR013783">
    <property type="entry name" value="Ig-like_fold"/>
</dbReference>
<dbReference type="SMART" id="SM00406">
    <property type="entry name" value="IGv"/>
    <property type="match status" value="2"/>
</dbReference>
<keyword evidence="3" id="KW-0393">Immunoglobulin domain</keyword>
<organism evidence="5 6">
    <name type="scientific">Atlantisia rogersi</name>
    <name type="common">Inaccessible Island rail</name>
    <dbReference type="NCBI Taxonomy" id="2478892"/>
    <lineage>
        <taxon>Eukaryota</taxon>
        <taxon>Metazoa</taxon>
        <taxon>Chordata</taxon>
        <taxon>Craniata</taxon>
        <taxon>Vertebrata</taxon>
        <taxon>Euteleostomi</taxon>
        <taxon>Archelosauria</taxon>
        <taxon>Archosauria</taxon>
        <taxon>Dinosauria</taxon>
        <taxon>Saurischia</taxon>
        <taxon>Theropoda</taxon>
        <taxon>Coelurosauria</taxon>
        <taxon>Aves</taxon>
        <taxon>Neognathae</taxon>
        <taxon>Neoaves</taxon>
        <taxon>Gruiformes</taxon>
        <taxon>Rallidae</taxon>
        <taxon>Atlantisia</taxon>
    </lineage>
</organism>
<dbReference type="PANTHER" id="PTHR16423">
    <property type="entry name" value="TREM-LIKE TRANSCRIPT PROTEIN"/>
    <property type="match status" value="1"/>
</dbReference>
<dbReference type="Pfam" id="PF07686">
    <property type="entry name" value="V-set"/>
    <property type="match status" value="2"/>
</dbReference>